<dbReference type="Gene3D" id="2.60.40.10">
    <property type="entry name" value="Immunoglobulins"/>
    <property type="match status" value="2"/>
</dbReference>
<dbReference type="Pfam" id="PF00345">
    <property type="entry name" value="PapD_N"/>
    <property type="match status" value="1"/>
</dbReference>
<dbReference type="InterPro" id="IPR013783">
    <property type="entry name" value="Ig-like_fold"/>
</dbReference>
<evidence type="ECO:0000313" key="12">
    <source>
        <dbReference type="Proteomes" id="UP000008084"/>
    </source>
</evidence>
<gene>
    <name evidence="11" type="ordered locus">Y11_22641</name>
</gene>
<evidence type="ECO:0000313" key="11">
    <source>
        <dbReference type="EMBL" id="CBY25917.1"/>
    </source>
</evidence>
<keyword evidence="5" id="KW-0574">Periplasm</keyword>
<dbReference type="Pfam" id="PF02753">
    <property type="entry name" value="PapD_C"/>
    <property type="match status" value="1"/>
</dbReference>
<accession>A0A0H3NNH0</accession>
<evidence type="ECO:0000256" key="6">
    <source>
        <dbReference type="ARBA" id="ARBA00023186"/>
    </source>
</evidence>
<reference evidence="11 12" key="1">
    <citation type="journal article" date="2011" name="J. Bacteriol.">
        <title>Complete genome sequence of Yersinia enterocolitica subsp. palearctica serogroup O:3.</title>
        <authorList>
            <person name="Batzilla J."/>
            <person name="Hoper D."/>
            <person name="Antonenka U."/>
            <person name="Heesemann J."/>
            <person name="Rakin A."/>
        </authorList>
    </citation>
    <scope>NUCLEOTIDE SEQUENCE [LARGE SCALE GENOMIC DNA]</scope>
    <source>
        <strain evidence="12">DSM 13030 / CIP 106945 / Y11</strain>
    </source>
</reference>
<sequence>MNLRVSARSDKRKSELPPGSDNINSREKVMNSKEKVMKLNNKLRITTILVAALMTQQATAAIALDRTRAILNGGDKSISLNISNQNKELPYLAQGWIEDEQGNKINSPLTVVPPVQRVEPGAMSQLKIQSLPAVNQLAQDRETLFYFNLREIPPRSDKPNTLQIALQTRIKLFYRPAGIVPQKADMSTPWQEKLQLTRQGDRYQVNNPTPYYITLVDASESKTGKTAAGFKPLMIAPKAQGILDVSAAALGSKPVLTYVNDFGGRPKLIFGCSGGTCSVVESIK</sequence>
<dbReference type="InterPro" id="IPR018046">
    <property type="entry name" value="Pili_assmbl_chaperone_CS"/>
</dbReference>
<dbReference type="FunFam" id="2.60.40.10:FF:000458">
    <property type="entry name" value="Molecular chaperone FimC"/>
    <property type="match status" value="1"/>
</dbReference>
<evidence type="ECO:0000256" key="3">
    <source>
        <dbReference type="ARBA" id="ARBA00022558"/>
    </source>
</evidence>
<evidence type="ECO:0000256" key="8">
    <source>
        <dbReference type="SAM" id="MobiDB-lite"/>
    </source>
</evidence>
<dbReference type="PANTHER" id="PTHR30251:SF6">
    <property type="entry name" value="FIMBRIAL CHAPERONE YFCS-RELATED"/>
    <property type="match status" value="1"/>
</dbReference>
<keyword evidence="4" id="KW-0732">Signal</keyword>
<dbReference type="PROSITE" id="PS00635">
    <property type="entry name" value="PILI_CHAPERONE"/>
    <property type="match status" value="1"/>
</dbReference>
<evidence type="ECO:0000256" key="4">
    <source>
        <dbReference type="ARBA" id="ARBA00022729"/>
    </source>
</evidence>
<proteinExistence type="inferred from homology"/>
<feature type="domain" description="Pili assembly chaperone N-terminal" evidence="9">
    <location>
        <begin position="62"/>
        <end position="179"/>
    </location>
</feature>
<keyword evidence="3" id="KW-1029">Fimbrium biogenesis</keyword>
<dbReference type="GO" id="GO:0030288">
    <property type="term" value="C:outer membrane-bounded periplasmic space"/>
    <property type="evidence" value="ECO:0007669"/>
    <property type="project" value="InterPro"/>
</dbReference>
<dbReference type="KEGG" id="yey:Y11_22641"/>
<dbReference type="EMBL" id="FR729477">
    <property type="protein sequence ID" value="CBY25917.1"/>
    <property type="molecule type" value="Genomic_DNA"/>
</dbReference>
<dbReference type="AlphaFoldDB" id="A0A0H3NNH0"/>
<evidence type="ECO:0000256" key="2">
    <source>
        <dbReference type="ARBA" id="ARBA00007399"/>
    </source>
</evidence>
<keyword evidence="6 7" id="KW-0143">Chaperone</keyword>
<dbReference type="InterPro" id="IPR036316">
    <property type="entry name" value="Pili_assmbl_chap_C_dom_sf"/>
</dbReference>
<dbReference type="GO" id="GO:0071555">
    <property type="term" value="P:cell wall organization"/>
    <property type="evidence" value="ECO:0007669"/>
    <property type="project" value="InterPro"/>
</dbReference>
<evidence type="ECO:0000256" key="1">
    <source>
        <dbReference type="ARBA" id="ARBA00004418"/>
    </source>
</evidence>
<dbReference type="SUPFAM" id="SSF49584">
    <property type="entry name" value="Periplasmic chaperone C-domain"/>
    <property type="match status" value="1"/>
</dbReference>
<evidence type="ECO:0000256" key="5">
    <source>
        <dbReference type="ARBA" id="ARBA00022764"/>
    </source>
</evidence>
<protein>
    <submittedName>
        <fullName evidence="11">Periplasmic fimbrial chaperone</fullName>
    </submittedName>
</protein>
<name>A0A0H3NNH0_YERE1</name>
<dbReference type="InterPro" id="IPR008962">
    <property type="entry name" value="PapD-like_sf"/>
</dbReference>
<dbReference type="Proteomes" id="UP000008084">
    <property type="component" value="Chromosome"/>
</dbReference>
<dbReference type="InterPro" id="IPR050643">
    <property type="entry name" value="Periplasmic_pilus_chap"/>
</dbReference>
<organism evidence="11 12">
    <name type="scientific">Yersinia enterocolitica subsp. palearctica serotype O:3 (strain DSM 13030 / CIP 106945 / Y11)</name>
    <dbReference type="NCBI Taxonomy" id="930944"/>
    <lineage>
        <taxon>Bacteria</taxon>
        <taxon>Pseudomonadati</taxon>
        <taxon>Pseudomonadota</taxon>
        <taxon>Gammaproteobacteria</taxon>
        <taxon>Enterobacterales</taxon>
        <taxon>Yersiniaceae</taxon>
        <taxon>Yersinia</taxon>
    </lineage>
</organism>
<dbReference type="InterPro" id="IPR001829">
    <property type="entry name" value="Pili_assmbl_chaperone_bac"/>
</dbReference>
<feature type="region of interest" description="Disordered" evidence="8">
    <location>
        <begin position="1"/>
        <end position="25"/>
    </location>
</feature>
<comment type="subcellular location">
    <subcellularLocation>
        <location evidence="1 7">Periplasm</location>
    </subcellularLocation>
</comment>
<evidence type="ECO:0000259" key="10">
    <source>
        <dbReference type="Pfam" id="PF02753"/>
    </source>
</evidence>
<dbReference type="HOGENOM" id="CLU_070768_5_1_6"/>
<dbReference type="SUPFAM" id="SSF49354">
    <property type="entry name" value="PapD-like"/>
    <property type="match status" value="1"/>
</dbReference>
<dbReference type="PATRIC" id="fig|930944.6.peg.2250"/>
<dbReference type="PANTHER" id="PTHR30251">
    <property type="entry name" value="PILUS ASSEMBLY CHAPERONE"/>
    <property type="match status" value="1"/>
</dbReference>
<dbReference type="InterPro" id="IPR016148">
    <property type="entry name" value="Pili_assmbl_chaperone_C"/>
</dbReference>
<comment type="similarity">
    <text evidence="2 7">Belongs to the periplasmic pilus chaperone family.</text>
</comment>
<feature type="domain" description="Pili assembly chaperone C-terminal" evidence="10">
    <location>
        <begin position="205"/>
        <end position="265"/>
    </location>
</feature>
<evidence type="ECO:0000259" key="9">
    <source>
        <dbReference type="Pfam" id="PF00345"/>
    </source>
</evidence>
<evidence type="ECO:0000256" key="7">
    <source>
        <dbReference type="RuleBase" id="RU003918"/>
    </source>
</evidence>
<dbReference type="InterPro" id="IPR016147">
    <property type="entry name" value="Pili_assmbl_chaperone_N"/>
</dbReference>
<dbReference type="PRINTS" id="PR00969">
    <property type="entry name" value="CHAPERONPILI"/>
</dbReference>